<dbReference type="PANTHER" id="PTHR30097">
    <property type="entry name" value="CATION EFFLUX SYSTEM PROTEIN CUSB"/>
    <property type="match status" value="1"/>
</dbReference>
<dbReference type="GO" id="GO:0030313">
    <property type="term" value="C:cell envelope"/>
    <property type="evidence" value="ECO:0007669"/>
    <property type="project" value="TreeGrafter"/>
</dbReference>
<dbReference type="InterPro" id="IPR058649">
    <property type="entry name" value="CzcB_C"/>
</dbReference>
<dbReference type="InterPro" id="IPR051909">
    <property type="entry name" value="MFP_Cation_Efflux"/>
</dbReference>
<reference evidence="5 6" key="1">
    <citation type="submission" date="2016-11" db="EMBL/GenBank/DDBJ databases">
        <authorList>
            <person name="Jaros S."/>
            <person name="Januszkiewicz K."/>
            <person name="Wedrychowicz H."/>
        </authorList>
    </citation>
    <scope>NUCLEOTIDE SEQUENCE [LARGE SCALE GENOMIC DNA]</scope>
    <source>
        <strain evidence="5 6">DSM 24574</strain>
    </source>
</reference>
<dbReference type="PANTHER" id="PTHR30097:SF4">
    <property type="entry name" value="SLR6042 PROTEIN"/>
    <property type="match status" value="1"/>
</dbReference>
<dbReference type="SUPFAM" id="SSF111369">
    <property type="entry name" value="HlyD-like secretion proteins"/>
    <property type="match status" value="1"/>
</dbReference>
<evidence type="ECO:0000313" key="5">
    <source>
        <dbReference type="EMBL" id="SHH49647.1"/>
    </source>
</evidence>
<dbReference type="Proteomes" id="UP000184212">
    <property type="component" value="Unassembled WGS sequence"/>
</dbReference>
<evidence type="ECO:0000256" key="1">
    <source>
        <dbReference type="ARBA" id="ARBA00009477"/>
    </source>
</evidence>
<keyword evidence="2" id="KW-0813">Transport</keyword>
<dbReference type="GO" id="GO:0015679">
    <property type="term" value="P:plasma membrane copper ion transport"/>
    <property type="evidence" value="ECO:0007669"/>
    <property type="project" value="TreeGrafter"/>
</dbReference>
<dbReference type="FunFam" id="2.40.30.170:FF:000010">
    <property type="entry name" value="Efflux RND transporter periplasmic adaptor subunit"/>
    <property type="match status" value="1"/>
</dbReference>
<dbReference type="EMBL" id="FQWQ01000003">
    <property type="protein sequence ID" value="SHH49647.1"/>
    <property type="molecule type" value="Genomic_DNA"/>
</dbReference>
<gene>
    <name evidence="5" type="ORF">SAMN04488109_4059</name>
</gene>
<dbReference type="NCBIfam" id="TIGR01730">
    <property type="entry name" value="RND_mfp"/>
    <property type="match status" value="1"/>
</dbReference>
<evidence type="ECO:0000256" key="2">
    <source>
        <dbReference type="ARBA" id="ARBA00022448"/>
    </source>
</evidence>
<dbReference type="STRING" id="947013.SAMN04488109_4059"/>
<organism evidence="5 6">
    <name type="scientific">Chryseolinea serpens</name>
    <dbReference type="NCBI Taxonomy" id="947013"/>
    <lineage>
        <taxon>Bacteria</taxon>
        <taxon>Pseudomonadati</taxon>
        <taxon>Bacteroidota</taxon>
        <taxon>Cytophagia</taxon>
        <taxon>Cytophagales</taxon>
        <taxon>Fulvivirgaceae</taxon>
        <taxon>Chryseolinea</taxon>
    </lineage>
</organism>
<dbReference type="Gene3D" id="2.40.30.170">
    <property type="match status" value="1"/>
</dbReference>
<keyword evidence="6" id="KW-1185">Reference proteome</keyword>
<dbReference type="AlphaFoldDB" id="A0A1M5TFW2"/>
<proteinExistence type="inferred from homology"/>
<dbReference type="InterPro" id="IPR006143">
    <property type="entry name" value="RND_pump_MFP"/>
</dbReference>
<evidence type="ECO:0000313" key="6">
    <source>
        <dbReference type="Proteomes" id="UP000184212"/>
    </source>
</evidence>
<sequence>MISRRLTWASTAAFLLLISCGKKDPHVPVVSYAPEVKDHGNTIVFHDTLGINFFKTEVIGKKGITANLTIPAKVSATVIPSGEGATQNIVLFENPDLAGNYTSLIQHQININQIQKINIKQKEIELGRIKDLQAHGVATGKDLLDAQTALAMEQTNLANERAALIEHETKLKSNGFNPEALRKSSAGMAYITCDLPENQLSRVTEGGPCTIQFTSFPTETFHGKIDDIADVVDNATRMVKLRVTLKNAQNKLKAGMFALLSFGVDEGEVISVPKSAVITVQGKHYVFVKSDSLQYQRQEVSIGAQVGDRTLISNGIALGARVVVEGSIQLKGLSFGY</sequence>
<dbReference type="GO" id="GO:0060003">
    <property type="term" value="P:copper ion export"/>
    <property type="evidence" value="ECO:0007669"/>
    <property type="project" value="TreeGrafter"/>
</dbReference>
<evidence type="ECO:0000259" key="3">
    <source>
        <dbReference type="Pfam" id="PF25954"/>
    </source>
</evidence>
<dbReference type="Gene3D" id="2.40.420.20">
    <property type="match status" value="1"/>
</dbReference>
<accession>A0A1M5TFW2</accession>
<dbReference type="PROSITE" id="PS51257">
    <property type="entry name" value="PROKAR_LIPOPROTEIN"/>
    <property type="match status" value="1"/>
</dbReference>
<name>A0A1M5TFW2_9BACT</name>
<protein>
    <submittedName>
        <fullName evidence="5">RND family efflux transporter, MFP subunit</fullName>
    </submittedName>
</protein>
<dbReference type="GO" id="GO:0022857">
    <property type="term" value="F:transmembrane transporter activity"/>
    <property type="evidence" value="ECO:0007669"/>
    <property type="project" value="InterPro"/>
</dbReference>
<feature type="domain" description="CzcB-like C-terminal circularly permuted SH3-like" evidence="4">
    <location>
        <begin position="270"/>
        <end position="331"/>
    </location>
</feature>
<dbReference type="RefSeq" id="WP_073137653.1">
    <property type="nucleotide sequence ID" value="NZ_FQWQ01000003.1"/>
</dbReference>
<dbReference type="Pfam" id="PF25975">
    <property type="entry name" value="CzcB_C"/>
    <property type="match status" value="1"/>
</dbReference>
<dbReference type="GO" id="GO:0016020">
    <property type="term" value="C:membrane"/>
    <property type="evidence" value="ECO:0007669"/>
    <property type="project" value="InterPro"/>
</dbReference>
<comment type="similarity">
    <text evidence="1">Belongs to the membrane fusion protein (MFP) (TC 8.A.1) family.</text>
</comment>
<dbReference type="OrthoDB" id="9806939at2"/>
<feature type="domain" description="CusB-like beta-barrel" evidence="3">
    <location>
        <begin position="191"/>
        <end position="262"/>
    </location>
</feature>
<evidence type="ECO:0000259" key="4">
    <source>
        <dbReference type="Pfam" id="PF25975"/>
    </source>
</evidence>
<dbReference type="Pfam" id="PF25954">
    <property type="entry name" value="Beta-barrel_RND_2"/>
    <property type="match status" value="1"/>
</dbReference>
<dbReference type="InterPro" id="IPR058792">
    <property type="entry name" value="Beta-barrel_RND_2"/>
</dbReference>